<dbReference type="Proteomes" id="UP000092460">
    <property type="component" value="Unassembled WGS sequence"/>
</dbReference>
<sequence>MVKVEPSPQLCLDTCNSSECLAAVSEFIDPSHSFSLSIHGADAIKTDNGLHMDRLTWLTLVTAWDKRNSKISIPAASRKCIRIESAGTPDVQTDLHVCAHEQRYCGSLANSAVQFMPMHQIRQKNTSNPN</sequence>
<accession>A0A1B0BG08</accession>
<dbReference type="VEuPathDB" id="VectorBase:GPPI028837"/>
<name>A0A1B0BG08_9MUSC</name>
<evidence type="ECO:0000313" key="2">
    <source>
        <dbReference type="Proteomes" id="UP000092460"/>
    </source>
</evidence>
<keyword evidence="2" id="KW-1185">Reference proteome</keyword>
<dbReference type="EnsemblMetazoa" id="GPPI028837-RA">
    <property type="protein sequence ID" value="GPPI028837-PA"/>
    <property type="gene ID" value="GPPI028837"/>
</dbReference>
<organism evidence="1 2">
    <name type="scientific">Glossina palpalis gambiensis</name>
    <dbReference type="NCBI Taxonomy" id="67801"/>
    <lineage>
        <taxon>Eukaryota</taxon>
        <taxon>Metazoa</taxon>
        <taxon>Ecdysozoa</taxon>
        <taxon>Arthropoda</taxon>
        <taxon>Hexapoda</taxon>
        <taxon>Insecta</taxon>
        <taxon>Pterygota</taxon>
        <taxon>Neoptera</taxon>
        <taxon>Endopterygota</taxon>
        <taxon>Diptera</taxon>
        <taxon>Brachycera</taxon>
        <taxon>Muscomorpha</taxon>
        <taxon>Hippoboscoidea</taxon>
        <taxon>Glossinidae</taxon>
        <taxon>Glossina</taxon>
    </lineage>
</organism>
<protein>
    <submittedName>
        <fullName evidence="1">Uncharacterized protein</fullName>
    </submittedName>
</protein>
<proteinExistence type="predicted"/>
<evidence type="ECO:0000313" key="1">
    <source>
        <dbReference type="EnsemblMetazoa" id="GPPI028837-PA"/>
    </source>
</evidence>
<dbReference type="EMBL" id="JXJN01013716">
    <property type="status" value="NOT_ANNOTATED_CDS"/>
    <property type="molecule type" value="Genomic_DNA"/>
</dbReference>
<reference evidence="2" key="1">
    <citation type="submission" date="2015-01" db="EMBL/GenBank/DDBJ databases">
        <authorList>
            <person name="Aksoy S."/>
            <person name="Warren W."/>
            <person name="Wilson R.K."/>
        </authorList>
    </citation>
    <scope>NUCLEOTIDE SEQUENCE [LARGE SCALE GENOMIC DNA]</scope>
    <source>
        <strain evidence="2">IAEA</strain>
    </source>
</reference>
<dbReference type="AlphaFoldDB" id="A0A1B0BG08"/>
<reference evidence="1" key="2">
    <citation type="submission" date="2020-05" db="UniProtKB">
        <authorList>
            <consortium name="EnsemblMetazoa"/>
        </authorList>
    </citation>
    <scope>IDENTIFICATION</scope>
    <source>
        <strain evidence="1">IAEA</strain>
    </source>
</reference>